<dbReference type="InterPro" id="IPR050611">
    <property type="entry name" value="ABCF"/>
</dbReference>
<feature type="coiled-coil region" evidence="4">
    <location>
        <begin position="223"/>
        <end position="257"/>
    </location>
</feature>
<proteinExistence type="predicted"/>
<organism evidence="6 7">
    <name type="scientific">Novosphingobium humi</name>
    <dbReference type="NCBI Taxonomy" id="2282397"/>
    <lineage>
        <taxon>Bacteria</taxon>
        <taxon>Pseudomonadati</taxon>
        <taxon>Pseudomonadota</taxon>
        <taxon>Alphaproteobacteria</taxon>
        <taxon>Sphingomonadales</taxon>
        <taxon>Sphingomonadaceae</taxon>
        <taxon>Novosphingobium</taxon>
    </lineage>
</organism>
<keyword evidence="4" id="KW-0175">Coiled coil</keyword>
<keyword evidence="3 6" id="KW-0067">ATP-binding</keyword>
<keyword evidence="1" id="KW-0677">Repeat</keyword>
<dbReference type="EMBL" id="CP117418">
    <property type="protein sequence ID" value="WCT79910.1"/>
    <property type="molecule type" value="Genomic_DNA"/>
</dbReference>
<evidence type="ECO:0000256" key="4">
    <source>
        <dbReference type="SAM" id="Coils"/>
    </source>
</evidence>
<dbReference type="PANTHER" id="PTHR19211">
    <property type="entry name" value="ATP-BINDING TRANSPORT PROTEIN-RELATED"/>
    <property type="match status" value="1"/>
</dbReference>
<dbReference type="PROSITE" id="PS00211">
    <property type="entry name" value="ABC_TRANSPORTER_1"/>
    <property type="match status" value="1"/>
</dbReference>
<evidence type="ECO:0000259" key="5">
    <source>
        <dbReference type="PROSITE" id="PS50893"/>
    </source>
</evidence>
<dbReference type="CDD" id="cd03221">
    <property type="entry name" value="ABCF_EF-3"/>
    <property type="match status" value="1"/>
</dbReference>
<gene>
    <name evidence="6" type="ORF">PQ457_17765</name>
</gene>
<dbReference type="SMART" id="SM00382">
    <property type="entry name" value="AAA"/>
    <property type="match status" value="2"/>
</dbReference>
<dbReference type="Proteomes" id="UP001218231">
    <property type="component" value="Plasmid unnamed1"/>
</dbReference>
<dbReference type="PANTHER" id="PTHR19211:SF6">
    <property type="entry name" value="BLL7188 PROTEIN"/>
    <property type="match status" value="1"/>
</dbReference>
<dbReference type="InterPro" id="IPR017871">
    <property type="entry name" value="ABC_transporter-like_CS"/>
</dbReference>
<evidence type="ECO:0000313" key="6">
    <source>
        <dbReference type="EMBL" id="WCT79910.1"/>
    </source>
</evidence>
<dbReference type="InterPro" id="IPR027417">
    <property type="entry name" value="P-loop_NTPase"/>
</dbReference>
<keyword evidence="2" id="KW-0547">Nucleotide-binding</keyword>
<feature type="domain" description="ABC transporter" evidence="5">
    <location>
        <begin position="337"/>
        <end position="528"/>
    </location>
</feature>
<dbReference type="GO" id="GO:0005524">
    <property type="term" value="F:ATP binding"/>
    <property type="evidence" value="ECO:0007669"/>
    <property type="project" value="UniProtKB-KW"/>
</dbReference>
<keyword evidence="6" id="KW-0614">Plasmid</keyword>
<geneLocation type="plasmid" evidence="6 7">
    <name>unnamed1</name>
</geneLocation>
<dbReference type="RefSeq" id="WP_273620182.1">
    <property type="nucleotide sequence ID" value="NZ_CP117418.1"/>
</dbReference>
<feature type="domain" description="ABC transporter" evidence="5">
    <location>
        <begin position="5"/>
        <end position="235"/>
    </location>
</feature>
<evidence type="ECO:0000256" key="3">
    <source>
        <dbReference type="ARBA" id="ARBA00022840"/>
    </source>
</evidence>
<protein>
    <submittedName>
        <fullName evidence="6">ABC-F family ATP-binding cassette domain-containing protein</fullName>
    </submittedName>
</protein>
<dbReference type="PROSITE" id="PS50893">
    <property type="entry name" value="ABC_TRANSPORTER_2"/>
    <property type="match status" value="2"/>
</dbReference>
<dbReference type="Pfam" id="PF00005">
    <property type="entry name" value="ABC_tran"/>
    <property type="match status" value="2"/>
</dbReference>
<evidence type="ECO:0000313" key="7">
    <source>
        <dbReference type="Proteomes" id="UP001218231"/>
    </source>
</evidence>
<reference evidence="6 7" key="1">
    <citation type="submission" date="2023-02" db="EMBL/GenBank/DDBJ databases">
        <title>Genome sequence of Novosphingobium humi KACC 19094.</title>
        <authorList>
            <person name="Kim S."/>
            <person name="Heo J."/>
            <person name="Kwon S.-W."/>
        </authorList>
    </citation>
    <scope>NUCLEOTIDE SEQUENCE [LARGE SCALE GENOMIC DNA]</scope>
    <source>
        <strain evidence="6 7">KACC 19094</strain>
        <plasmid evidence="6 7">unnamed1</plasmid>
    </source>
</reference>
<dbReference type="InterPro" id="IPR003593">
    <property type="entry name" value="AAA+_ATPase"/>
</dbReference>
<name>A0ABY7U339_9SPHN</name>
<dbReference type="Gene3D" id="3.40.50.300">
    <property type="entry name" value="P-loop containing nucleotide triphosphate hydrolases"/>
    <property type="match status" value="2"/>
</dbReference>
<evidence type="ECO:0000256" key="1">
    <source>
        <dbReference type="ARBA" id="ARBA00022737"/>
    </source>
</evidence>
<evidence type="ECO:0000256" key="2">
    <source>
        <dbReference type="ARBA" id="ARBA00022741"/>
    </source>
</evidence>
<sequence length="528" mass="56392">MPSFLTLESVVLATPSGRVLFSGLSLHVGRERVGVVGRNGSGKSTLLRAILGQAPVQSGVVALGGTVGMLEQAVMPGDETAGEALGVSAALARLDRLEAGTGSEQDFAEADWTLPHLLEGALTGAGLPPLDLDRPLASFSGGERTRLAIARLLIEQPDLLLMDEPTNNLDDDGRAAIAGLLANWRGGALVVSHDRALLEGMDRIVALSPVGVAIHGGGWSSWVEQRDAARLRAEAELDEAERQMRAARREAQTARERQARRDRAGRAYAAAGSAPRILLGRRRESAENSAGRLHAQAEDRIGAKADARDAARTRVEVATPLRLEIPPCHLPPGRLALAFDDVRWSAGERQIINGLSFSLRGPERVALTGRNGAGKTTVLKLAAGLAMPTGGRIERPVPYALLDQTVSLLDRRATLVENMRRLNPTLDDNSLRAALARFAFRNTEGERRVRDLSGGECLRAGIACVLSAMPVPQLLMLDEPTNHLDVESIEVIEHALRGYDGALLIVSHDAAFREAVGIARQIRLDGPA</sequence>
<dbReference type="SUPFAM" id="SSF52540">
    <property type="entry name" value="P-loop containing nucleoside triphosphate hydrolases"/>
    <property type="match status" value="2"/>
</dbReference>
<keyword evidence="7" id="KW-1185">Reference proteome</keyword>
<dbReference type="InterPro" id="IPR003439">
    <property type="entry name" value="ABC_transporter-like_ATP-bd"/>
</dbReference>
<accession>A0ABY7U339</accession>